<proteinExistence type="predicted"/>
<gene>
    <name evidence="2" type="ORF">GUJ93_ZPchr0008g13518</name>
</gene>
<keyword evidence="3" id="KW-1185">Reference proteome</keyword>
<dbReference type="OrthoDB" id="1748131at2759"/>
<evidence type="ECO:0000256" key="1">
    <source>
        <dbReference type="SAM" id="MobiDB-lite"/>
    </source>
</evidence>
<sequence>MRGTHQGCWINDPAVAAEAMRGMHHRRARSEVASRMPDDLNLGPGVGIGVSVGTGFDEIGSEDDLFSVFMDIEKISFGFAAAASGGSDRDRTATTAPSMALGSSPPRGRTAPRR</sequence>
<comment type="caution">
    <text evidence="2">The sequence shown here is derived from an EMBL/GenBank/DDBJ whole genome shotgun (WGS) entry which is preliminary data.</text>
</comment>
<dbReference type="AlphaFoldDB" id="A0A8J5VJS2"/>
<protein>
    <submittedName>
        <fullName evidence="2">Uncharacterized protein</fullName>
    </submittedName>
</protein>
<accession>A0A8J5VJS2</accession>
<feature type="compositionally biased region" description="Basic and acidic residues" evidence="1">
    <location>
        <begin position="29"/>
        <end position="38"/>
    </location>
</feature>
<reference evidence="2" key="2">
    <citation type="submission" date="2021-02" db="EMBL/GenBank/DDBJ databases">
        <authorList>
            <person name="Kimball J.A."/>
            <person name="Haas M.W."/>
            <person name="Macchietto M."/>
            <person name="Kono T."/>
            <person name="Duquette J."/>
            <person name="Shao M."/>
        </authorList>
    </citation>
    <scope>NUCLEOTIDE SEQUENCE</scope>
    <source>
        <tissue evidence="2">Fresh leaf tissue</tissue>
    </source>
</reference>
<organism evidence="2 3">
    <name type="scientific">Zizania palustris</name>
    <name type="common">Northern wild rice</name>
    <dbReference type="NCBI Taxonomy" id="103762"/>
    <lineage>
        <taxon>Eukaryota</taxon>
        <taxon>Viridiplantae</taxon>
        <taxon>Streptophyta</taxon>
        <taxon>Embryophyta</taxon>
        <taxon>Tracheophyta</taxon>
        <taxon>Spermatophyta</taxon>
        <taxon>Magnoliopsida</taxon>
        <taxon>Liliopsida</taxon>
        <taxon>Poales</taxon>
        <taxon>Poaceae</taxon>
        <taxon>BOP clade</taxon>
        <taxon>Oryzoideae</taxon>
        <taxon>Oryzeae</taxon>
        <taxon>Zizaniinae</taxon>
        <taxon>Zizania</taxon>
    </lineage>
</organism>
<feature type="region of interest" description="Disordered" evidence="1">
    <location>
        <begin position="22"/>
        <end position="44"/>
    </location>
</feature>
<dbReference type="Proteomes" id="UP000729402">
    <property type="component" value="Unassembled WGS sequence"/>
</dbReference>
<evidence type="ECO:0000313" key="3">
    <source>
        <dbReference type="Proteomes" id="UP000729402"/>
    </source>
</evidence>
<feature type="region of interest" description="Disordered" evidence="1">
    <location>
        <begin position="82"/>
        <end position="114"/>
    </location>
</feature>
<dbReference type="EMBL" id="JAAALK010000290">
    <property type="protein sequence ID" value="KAG8046984.1"/>
    <property type="molecule type" value="Genomic_DNA"/>
</dbReference>
<reference evidence="2" key="1">
    <citation type="journal article" date="2021" name="bioRxiv">
        <title>Whole Genome Assembly and Annotation of Northern Wild Rice, Zizania palustris L., Supports a Whole Genome Duplication in the Zizania Genus.</title>
        <authorList>
            <person name="Haas M."/>
            <person name="Kono T."/>
            <person name="Macchietto M."/>
            <person name="Millas R."/>
            <person name="McGilp L."/>
            <person name="Shao M."/>
            <person name="Duquette J."/>
            <person name="Hirsch C.N."/>
            <person name="Kimball J."/>
        </authorList>
    </citation>
    <scope>NUCLEOTIDE SEQUENCE</scope>
    <source>
        <tissue evidence="2">Fresh leaf tissue</tissue>
    </source>
</reference>
<evidence type="ECO:0000313" key="2">
    <source>
        <dbReference type="EMBL" id="KAG8046984.1"/>
    </source>
</evidence>
<name>A0A8J5VJS2_ZIZPA</name>